<dbReference type="PANTHER" id="PTHR45902">
    <property type="entry name" value="LATROPHILIN RECEPTOR-LIKE PROTEIN A"/>
    <property type="match status" value="1"/>
</dbReference>
<name>A0AAV4QHS5_9ARAC</name>
<keyword evidence="3" id="KW-1185">Reference proteome</keyword>
<evidence type="ECO:0000313" key="2">
    <source>
        <dbReference type="EMBL" id="GIY08384.1"/>
    </source>
</evidence>
<keyword evidence="1" id="KW-1133">Transmembrane helix</keyword>
<dbReference type="Proteomes" id="UP001054837">
    <property type="component" value="Unassembled WGS sequence"/>
</dbReference>
<accession>A0AAV4QHS5</accession>
<reference evidence="2 3" key="1">
    <citation type="submission" date="2021-06" db="EMBL/GenBank/DDBJ databases">
        <title>Caerostris darwini draft genome.</title>
        <authorList>
            <person name="Kono N."/>
            <person name="Arakawa K."/>
        </authorList>
    </citation>
    <scope>NUCLEOTIDE SEQUENCE [LARGE SCALE GENOMIC DNA]</scope>
</reference>
<sequence>MLDTVLGGLRGQNMNAKYKSAFPVNSLRFKVDDNLKVPLLIKMNIIILMIKMFIILETLVYFIFFGVYCNLEVTYKEIEELEAACNPLDRCLKNRTTDQLDIYNCNCDNSCVEFDTCCLESKFRTSDSSNVPRSDMKCLRVYGSEGLEVYMIDTCKNNHTDTKSLCESNGEDINDPFLMIPVTSPATGKTYKNYFCSVCNENIEDQDQVIFWNLQLRGKSPSLDSSSVPDLKYDPIAKSWVVLQNDNTTVNVSISLYIADGAYSRVKMCKAGMISNCSVDWQDASIEKKCASYMAAVGYYTINGWRWYRNPHCAFCNFEDTKFRKCAPFRFRTKWTFIDKTMFVGLFVLKDESKSCGSKMVYDKFAKKCRCNARDSLMKDGKCVSKT</sequence>
<evidence type="ECO:0000256" key="1">
    <source>
        <dbReference type="SAM" id="Phobius"/>
    </source>
</evidence>
<keyword evidence="1" id="KW-0472">Membrane</keyword>
<proteinExistence type="predicted"/>
<evidence type="ECO:0000313" key="3">
    <source>
        <dbReference type="Proteomes" id="UP001054837"/>
    </source>
</evidence>
<gene>
    <name evidence="2" type="primary">AVEN_262978_1</name>
    <name evidence="2" type="ORF">CDAR_274641</name>
</gene>
<dbReference type="PANTHER" id="PTHR45902:SF5">
    <property type="entry name" value="G-PROTEIN COUPLED RECEPTORS FAMILY 2 PROFILE 2 DOMAIN-CONTAINING PROTEIN"/>
    <property type="match status" value="1"/>
</dbReference>
<dbReference type="AlphaFoldDB" id="A0AAV4QHS5"/>
<organism evidence="2 3">
    <name type="scientific">Caerostris darwini</name>
    <dbReference type="NCBI Taxonomy" id="1538125"/>
    <lineage>
        <taxon>Eukaryota</taxon>
        <taxon>Metazoa</taxon>
        <taxon>Ecdysozoa</taxon>
        <taxon>Arthropoda</taxon>
        <taxon>Chelicerata</taxon>
        <taxon>Arachnida</taxon>
        <taxon>Araneae</taxon>
        <taxon>Araneomorphae</taxon>
        <taxon>Entelegynae</taxon>
        <taxon>Araneoidea</taxon>
        <taxon>Araneidae</taxon>
        <taxon>Caerostris</taxon>
    </lineage>
</organism>
<dbReference type="InterPro" id="IPR053231">
    <property type="entry name" value="GPCR_LN-TM7"/>
</dbReference>
<comment type="caution">
    <text evidence="2">The sequence shown here is derived from an EMBL/GenBank/DDBJ whole genome shotgun (WGS) entry which is preliminary data.</text>
</comment>
<evidence type="ECO:0008006" key="4">
    <source>
        <dbReference type="Google" id="ProtNLM"/>
    </source>
</evidence>
<protein>
    <recommendedName>
        <fullName evidence="4">SMB domain-containing protein</fullName>
    </recommendedName>
</protein>
<dbReference type="EMBL" id="BPLQ01004492">
    <property type="protein sequence ID" value="GIY08384.1"/>
    <property type="molecule type" value="Genomic_DNA"/>
</dbReference>
<keyword evidence="1" id="KW-0812">Transmembrane</keyword>
<feature type="transmembrane region" description="Helical" evidence="1">
    <location>
        <begin position="45"/>
        <end position="68"/>
    </location>
</feature>